<dbReference type="STRING" id="1076872.G8ZZH4"/>
<dbReference type="GO" id="GO:0140469">
    <property type="term" value="P:GCN2-mediated signaling"/>
    <property type="evidence" value="ECO:0007669"/>
    <property type="project" value="TreeGrafter"/>
</dbReference>
<dbReference type="eggNOG" id="KOG3299">
    <property type="taxonomic scope" value="Eukaryota"/>
</dbReference>
<sequence length="121" mass="13474">MNESELLVDRKSKFQGRCCTLTNRTKIDEILQNLLENDKRVRKASHPHMYAWRIGATEQGSSDNGENGAGQRLLTLLHQANVVNVLVIVTRWYGGIPLGSSRFRHISSTAVASLKKGGFLP</sequence>
<name>G8ZZH4_TORDE</name>
<dbReference type="Proteomes" id="UP000005627">
    <property type="component" value="Chromosome 8"/>
</dbReference>
<dbReference type="KEGG" id="tdl:TDEL_0H01590"/>
<dbReference type="InterPro" id="IPR020568">
    <property type="entry name" value="Ribosomal_Su5_D2-typ_SF"/>
</dbReference>
<proteinExistence type="inferred from homology"/>
<feature type="domain" description="Impact N-terminal" evidence="2">
    <location>
        <begin position="10"/>
        <end position="112"/>
    </location>
</feature>
<dbReference type="HOGENOM" id="CLU_045276_2_2_1"/>
<dbReference type="GO" id="GO:0006446">
    <property type="term" value="P:regulation of translational initiation"/>
    <property type="evidence" value="ECO:0007669"/>
    <property type="project" value="TreeGrafter"/>
</dbReference>
<dbReference type="RefSeq" id="XP_003683229.1">
    <property type="nucleotide sequence ID" value="XM_003683181.1"/>
</dbReference>
<dbReference type="InterPro" id="IPR023582">
    <property type="entry name" value="Impact"/>
</dbReference>
<organism evidence="3 4">
    <name type="scientific">Torulaspora delbrueckii</name>
    <name type="common">Yeast</name>
    <name type="synonym">Candida colliculosa</name>
    <dbReference type="NCBI Taxonomy" id="4950"/>
    <lineage>
        <taxon>Eukaryota</taxon>
        <taxon>Fungi</taxon>
        <taxon>Dikarya</taxon>
        <taxon>Ascomycota</taxon>
        <taxon>Saccharomycotina</taxon>
        <taxon>Saccharomycetes</taxon>
        <taxon>Saccharomycetales</taxon>
        <taxon>Saccharomycetaceae</taxon>
        <taxon>Torulaspora</taxon>
    </lineage>
</organism>
<dbReference type="InterPro" id="IPR020569">
    <property type="entry name" value="UPF0029_Impact_CS"/>
</dbReference>
<dbReference type="InterPro" id="IPR001498">
    <property type="entry name" value="Impact_N"/>
</dbReference>
<accession>G8ZZH4</accession>
<dbReference type="OrthoDB" id="69641at2759"/>
<reference evidence="3 4" key="1">
    <citation type="journal article" date="2011" name="Proc. Natl. Acad. Sci. U.S.A.">
        <title>Evolutionary erosion of yeast sex chromosomes by mating-type switching accidents.</title>
        <authorList>
            <person name="Gordon J.L."/>
            <person name="Armisen D."/>
            <person name="Proux-Wera E."/>
            <person name="Oheigeartaigh S.S."/>
            <person name="Byrne K.P."/>
            <person name="Wolfe K.H."/>
        </authorList>
    </citation>
    <scope>NUCLEOTIDE SEQUENCE [LARGE SCALE GENOMIC DNA]</scope>
    <source>
        <strain evidence="4">ATCC 10662 / CBS 1146 / NBRC 0425 / NCYC 2629 / NRRL Y-866</strain>
    </source>
</reference>
<protein>
    <recommendedName>
        <fullName evidence="2">Impact N-terminal domain-containing protein</fullName>
    </recommendedName>
</protein>
<dbReference type="PANTHER" id="PTHR16301">
    <property type="entry name" value="IMPACT-RELATED"/>
    <property type="match status" value="1"/>
</dbReference>
<keyword evidence="4" id="KW-1185">Reference proteome</keyword>
<dbReference type="Gene3D" id="3.30.230.30">
    <property type="entry name" value="Impact, N-terminal domain"/>
    <property type="match status" value="1"/>
</dbReference>
<dbReference type="InParanoid" id="G8ZZH4"/>
<dbReference type="EMBL" id="HE616749">
    <property type="protein sequence ID" value="CCE94018.1"/>
    <property type="molecule type" value="Genomic_DNA"/>
</dbReference>
<dbReference type="SUPFAM" id="SSF54211">
    <property type="entry name" value="Ribosomal protein S5 domain 2-like"/>
    <property type="match status" value="1"/>
</dbReference>
<dbReference type="PANTHER" id="PTHR16301:SF17">
    <property type="entry name" value="IMPACT FAMILY MEMBER YDL177C"/>
    <property type="match status" value="1"/>
</dbReference>
<evidence type="ECO:0000259" key="2">
    <source>
        <dbReference type="Pfam" id="PF01205"/>
    </source>
</evidence>
<dbReference type="GO" id="GO:0005737">
    <property type="term" value="C:cytoplasm"/>
    <property type="evidence" value="ECO:0007669"/>
    <property type="project" value="TreeGrafter"/>
</dbReference>
<dbReference type="AlphaFoldDB" id="G8ZZH4"/>
<dbReference type="FunCoup" id="G8ZZH4">
    <property type="interactions" value="20"/>
</dbReference>
<evidence type="ECO:0000313" key="4">
    <source>
        <dbReference type="Proteomes" id="UP000005627"/>
    </source>
</evidence>
<evidence type="ECO:0000313" key="3">
    <source>
        <dbReference type="EMBL" id="CCE94018.1"/>
    </source>
</evidence>
<gene>
    <name evidence="3" type="primary">TDEL0H01590</name>
    <name evidence="3" type="ORF">TDEL_0H01590</name>
</gene>
<dbReference type="GeneID" id="11501103"/>
<dbReference type="PROSITE" id="PS00910">
    <property type="entry name" value="UPF0029"/>
    <property type="match status" value="1"/>
</dbReference>
<comment type="similarity">
    <text evidence="1">Belongs to the IMPACT family.</text>
</comment>
<dbReference type="InterPro" id="IPR036956">
    <property type="entry name" value="Impact_N_sf"/>
</dbReference>
<dbReference type="Pfam" id="PF01205">
    <property type="entry name" value="Impact_N"/>
    <property type="match status" value="1"/>
</dbReference>
<evidence type="ECO:0000256" key="1">
    <source>
        <dbReference type="ARBA" id="ARBA00007665"/>
    </source>
</evidence>